<evidence type="ECO:0000256" key="10">
    <source>
        <dbReference type="ARBA" id="ARBA00023049"/>
    </source>
</evidence>
<evidence type="ECO:0000256" key="6">
    <source>
        <dbReference type="ARBA" id="ARBA00022723"/>
    </source>
</evidence>
<feature type="non-terminal residue" evidence="14">
    <location>
        <position position="213"/>
    </location>
</feature>
<dbReference type="PANTHER" id="PTHR31120">
    <property type="entry name" value="METALLOPROTEASE TIKI"/>
    <property type="match status" value="1"/>
</dbReference>
<keyword evidence="11" id="KW-0472">Membrane</keyword>
<evidence type="ECO:0000313" key="15">
    <source>
        <dbReference type="Proteomes" id="UP000277928"/>
    </source>
</evidence>
<keyword evidence="7 13" id="KW-0732">Signal</keyword>
<comment type="similarity">
    <text evidence="3 13">Belongs to the TIKI family.</text>
</comment>
<evidence type="ECO:0000256" key="11">
    <source>
        <dbReference type="ARBA" id="ARBA00023136"/>
    </source>
</evidence>
<dbReference type="InterPro" id="IPR002816">
    <property type="entry name" value="TraB/PrgY/GumN_fam"/>
</dbReference>
<evidence type="ECO:0000256" key="9">
    <source>
        <dbReference type="ARBA" id="ARBA00022989"/>
    </source>
</evidence>
<dbReference type="Proteomes" id="UP000277928">
    <property type="component" value="Unassembled WGS sequence"/>
</dbReference>
<evidence type="ECO:0000256" key="3">
    <source>
        <dbReference type="ARBA" id="ARBA00008261"/>
    </source>
</evidence>
<comment type="subcellular location">
    <subcellularLocation>
        <location evidence="13">Cell membrane</location>
        <topology evidence="13">Single-pass type I membrane protein</topology>
    </subcellularLocation>
    <subcellularLocation>
        <location evidence="2">Membrane</location>
        <topology evidence="2">Single-pass type I membrane protein</topology>
    </subcellularLocation>
</comment>
<evidence type="ECO:0000256" key="2">
    <source>
        <dbReference type="ARBA" id="ARBA00004479"/>
    </source>
</evidence>
<keyword evidence="13" id="KW-1003">Cell membrane</keyword>
<keyword evidence="4 13" id="KW-0645">Protease</keyword>
<dbReference type="GO" id="GO:0046872">
    <property type="term" value="F:metal ion binding"/>
    <property type="evidence" value="ECO:0007669"/>
    <property type="project" value="UniProtKB-UniRule"/>
</dbReference>
<reference evidence="14 15" key="1">
    <citation type="submission" date="2018-08" db="EMBL/GenBank/DDBJ databases">
        <authorList>
            <person name="Laetsch R D."/>
            <person name="Stevens L."/>
            <person name="Kumar S."/>
            <person name="Blaxter L. M."/>
        </authorList>
    </citation>
    <scope>NUCLEOTIDE SEQUENCE [LARGE SCALE GENOMIC DNA]</scope>
</reference>
<keyword evidence="8 13" id="KW-0378">Hydrolase</keyword>
<keyword evidence="10 13" id="KW-0482">Metalloprotease</keyword>
<gene>
    <name evidence="14" type="ORF">NLS_LOCUS9366</name>
</gene>
<proteinExistence type="inferred from homology"/>
<evidence type="ECO:0000256" key="7">
    <source>
        <dbReference type="ARBA" id="ARBA00022729"/>
    </source>
</evidence>
<dbReference type="EC" id="3.4.-.-" evidence="13"/>
<evidence type="ECO:0000256" key="8">
    <source>
        <dbReference type="ARBA" id="ARBA00022801"/>
    </source>
</evidence>
<keyword evidence="15" id="KW-1185">Reference proteome</keyword>
<comment type="function">
    <text evidence="13">Metalloprotease that acts as a negative regulator of the Wnt signaling pathway.</text>
</comment>
<dbReference type="OMA" id="YLESCIC"/>
<dbReference type="GO" id="GO:0006508">
    <property type="term" value="P:proteolysis"/>
    <property type="evidence" value="ECO:0007669"/>
    <property type="project" value="UniProtKB-KW"/>
</dbReference>
<evidence type="ECO:0000256" key="5">
    <source>
        <dbReference type="ARBA" id="ARBA00022692"/>
    </source>
</evidence>
<keyword evidence="13" id="KW-0879">Wnt signaling pathway</keyword>
<dbReference type="GO" id="GO:0005886">
    <property type="term" value="C:plasma membrane"/>
    <property type="evidence" value="ECO:0007669"/>
    <property type="project" value="UniProtKB-SubCell"/>
</dbReference>
<dbReference type="OrthoDB" id="5855084at2759"/>
<evidence type="ECO:0000256" key="13">
    <source>
        <dbReference type="RuleBase" id="RU369069"/>
    </source>
</evidence>
<evidence type="ECO:0000313" key="14">
    <source>
        <dbReference type="EMBL" id="VDM91554.1"/>
    </source>
</evidence>
<dbReference type="InterPro" id="IPR040230">
    <property type="entry name" value="TIKI1/2-like"/>
</dbReference>
<dbReference type="EMBL" id="UYRX01001539">
    <property type="protein sequence ID" value="VDM91554.1"/>
    <property type="molecule type" value="Genomic_DNA"/>
</dbReference>
<sequence length="213" mass="25501">MLQLTYTHQLEVPCTNTDEVHKQSIFLWSVERNNFIEGYMFGTIHVPFTEVWEQISEKVKIAFSRSDSVVFELDLYNANTLERLSQCKNIPGGGTVKDYLSPKLYQRLEHYMRAYRNRLERQFDKSNKFHTDSEIRNRSRNPFGNIVEGWERRRPVWLLFLLYQLSENYCYHEHIPMLDLFLAQYALELNKKLYSIETATEQCNPLRSVRMDQ</sequence>
<keyword evidence="5" id="KW-0812">Transmembrane</keyword>
<dbReference type="AlphaFoldDB" id="A0A3P7JKL4"/>
<dbReference type="GO" id="GO:0016055">
    <property type="term" value="P:Wnt signaling pathway"/>
    <property type="evidence" value="ECO:0007669"/>
    <property type="project" value="UniProtKB-KW"/>
</dbReference>
<comment type="cofactor">
    <cofactor evidence="1">
        <name>Co(2+)</name>
        <dbReference type="ChEBI" id="CHEBI:48828"/>
    </cofactor>
</comment>
<dbReference type="PANTHER" id="PTHR31120:SF6">
    <property type="entry name" value="METALLOPROTEASE TIKI HOMOLOG"/>
    <property type="match status" value="1"/>
</dbReference>
<keyword evidence="6 13" id="KW-0479">Metal-binding</keyword>
<organism evidence="14 15">
    <name type="scientific">Litomosoides sigmodontis</name>
    <name type="common">Filarial nematode worm</name>
    <dbReference type="NCBI Taxonomy" id="42156"/>
    <lineage>
        <taxon>Eukaryota</taxon>
        <taxon>Metazoa</taxon>
        <taxon>Ecdysozoa</taxon>
        <taxon>Nematoda</taxon>
        <taxon>Chromadorea</taxon>
        <taxon>Rhabditida</taxon>
        <taxon>Spirurina</taxon>
        <taxon>Spiruromorpha</taxon>
        <taxon>Filarioidea</taxon>
        <taxon>Onchocercidae</taxon>
        <taxon>Litomosoides</taxon>
    </lineage>
</organism>
<dbReference type="Pfam" id="PF01963">
    <property type="entry name" value="TraB_PrgY_gumN"/>
    <property type="match status" value="1"/>
</dbReference>
<evidence type="ECO:0000256" key="4">
    <source>
        <dbReference type="ARBA" id="ARBA00022670"/>
    </source>
</evidence>
<comment type="cofactor">
    <cofactor evidence="13">
        <name>Mn(2+)</name>
        <dbReference type="ChEBI" id="CHEBI:29035"/>
    </cofactor>
    <cofactor evidence="13">
        <name>Co(2+)</name>
        <dbReference type="ChEBI" id="CHEBI:48828"/>
    </cofactor>
    <text evidence="13">Divalent metal cations. Mn(2+) or Co(2+).</text>
</comment>
<keyword evidence="12" id="KW-0325">Glycoprotein</keyword>
<dbReference type="GO" id="GO:0004222">
    <property type="term" value="F:metalloendopeptidase activity"/>
    <property type="evidence" value="ECO:0007669"/>
    <property type="project" value="UniProtKB-UniRule"/>
</dbReference>
<dbReference type="GO" id="GO:0030178">
    <property type="term" value="P:negative regulation of Wnt signaling pathway"/>
    <property type="evidence" value="ECO:0007669"/>
    <property type="project" value="UniProtKB-UniRule"/>
</dbReference>
<accession>A0A3P7JKL4</accession>
<evidence type="ECO:0000256" key="12">
    <source>
        <dbReference type="ARBA" id="ARBA00023180"/>
    </source>
</evidence>
<dbReference type="CDD" id="cd14789">
    <property type="entry name" value="Tiki"/>
    <property type="match status" value="1"/>
</dbReference>
<keyword evidence="9" id="KW-1133">Transmembrane helix</keyword>
<evidence type="ECO:0000256" key="1">
    <source>
        <dbReference type="ARBA" id="ARBA00001941"/>
    </source>
</evidence>
<protein>
    <recommendedName>
        <fullName evidence="13">Metalloprotease TIKI homolog</fullName>
        <ecNumber evidence="13">3.4.-.-</ecNumber>
    </recommendedName>
</protein>
<name>A0A3P7JKL4_LITSI</name>